<evidence type="ECO:0000313" key="1">
    <source>
        <dbReference type="EMBL" id="AEV66873.1"/>
    </source>
</evidence>
<gene>
    <name evidence="1" type="ordered locus">Clocl_0121</name>
</gene>
<dbReference type="KEGG" id="ccl:Clocl_0121"/>
<dbReference type="GO" id="GO:0047429">
    <property type="term" value="F:nucleoside triphosphate diphosphatase activity"/>
    <property type="evidence" value="ECO:0007669"/>
    <property type="project" value="InterPro"/>
</dbReference>
<dbReference type="Proteomes" id="UP000005435">
    <property type="component" value="Chromosome"/>
</dbReference>
<dbReference type="eggNOG" id="ENOG50332FJ">
    <property type="taxonomic scope" value="Bacteria"/>
</dbReference>
<keyword evidence="2" id="KW-1185">Reference proteome</keyword>
<name>G8M066_ACECE</name>
<dbReference type="HOGENOM" id="CLU_163949_0_0_9"/>
<protein>
    <recommendedName>
        <fullName evidence="3">MazG-like family protein</fullName>
    </recommendedName>
</protein>
<reference evidence="2" key="1">
    <citation type="submission" date="2011-12" db="EMBL/GenBank/DDBJ databases">
        <title>Complete sequence of Clostridium clariflavum DSM 19732.</title>
        <authorList>
            <consortium name="US DOE Joint Genome Institute"/>
            <person name="Lucas S."/>
            <person name="Han J."/>
            <person name="Lapidus A."/>
            <person name="Cheng J.-F."/>
            <person name="Goodwin L."/>
            <person name="Pitluck S."/>
            <person name="Peters L."/>
            <person name="Teshima H."/>
            <person name="Detter J.C."/>
            <person name="Han C."/>
            <person name="Tapia R."/>
            <person name="Land M."/>
            <person name="Hauser L."/>
            <person name="Kyrpides N."/>
            <person name="Ivanova N."/>
            <person name="Pagani I."/>
            <person name="Kitzmiller T."/>
            <person name="Lynd L."/>
            <person name="Izquierdo J."/>
            <person name="Woyke T."/>
        </authorList>
    </citation>
    <scope>NUCLEOTIDE SEQUENCE [LARGE SCALE GENOMIC DNA]</scope>
    <source>
        <strain evidence="2">DSM 19732 / NBRC 101661 / EBR45</strain>
    </source>
</reference>
<accession>G8M066</accession>
<dbReference type="AlphaFoldDB" id="G8M066"/>
<dbReference type="OrthoDB" id="2381770at2"/>
<proteinExistence type="predicted"/>
<organism evidence="1 2">
    <name type="scientific">Acetivibrio clariflavus (strain DSM 19732 / NBRC 101661 / EBR45)</name>
    <name type="common">Clostridium clariflavum</name>
    <dbReference type="NCBI Taxonomy" id="720554"/>
    <lineage>
        <taxon>Bacteria</taxon>
        <taxon>Bacillati</taxon>
        <taxon>Bacillota</taxon>
        <taxon>Clostridia</taxon>
        <taxon>Eubacteriales</taxon>
        <taxon>Oscillospiraceae</taxon>
        <taxon>Acetivibrio</taxon>
    </lineage>
</organism>
<dbReference type="STRING" id="720554.Clocl_0121"/>
<dbReference type="InterPro" id="IPR025984">
    <property type="entry name" value="DCTPP"/>
</dbReference>
<evidence type="ECO:0008006" key="3">
    <source>
        <dbReference type="Google" id="ProtNLM"/>
    </source>
</evidence>
<dbReference type="EMBL" id="CP003065">
    <property type="protein sequence ID" value="AEV66873.1"/>
    <property type="molecule type" value="Genomic_DNA"/>
</dbReference>
<sequence>MALLDKEIDITRNIKIIEWLKSELLTDVANLFKALINGVREEVHEVVSDTLANIILICYLLGRRLGISYNSIELKIENKIKLGLIENHDVEKYYGDLSELSRHLNSSRIKNNK</sequence>
<dbReference type="RefSeq" id="WP_014253511.1">
    <property type="nucleotide sequence ID" value="NC_016627.1"/>
</dbReference>
<dbReference type="GO" id="GO:0009143">
    <property type="term" value="P:nucleoside triphosphate catabolic process"/>
    <property type="evidence" value="ECO:0007669"/>
    <property type="project" value="InterPro"/>
</dbReference>
<dbReference type="Pfam" id="PF12643">
    <property type="entry name" value="MazG-like"/>
    <property type="match status" value="1"/>
</dbReference>
<evidence type="ECO:0000313" key="2">
    <source>
        <dbReference type="Proteomes" id="UP000005435"/>
    </source>
</evidence>
<reference evidence="1 2" key="2">
    <citation type="journal article" date="2012" name="Stand. Genomic Sci.">
        <title>Complete Genome Sequence of Clostridium clariflavum DSM 19732.</title>
        <authorList>
            <person name="Izquierdo J.A."/>
            <person name="Goodwin L."/>
            <person name="Davenport K.W."/>
            <person name="Teshima H."/>
            <person name="Bruce D."/>
            <person name="Detter C."/>
            <person name="Tapia R."/>
            <person name="Han S."/>
            <person name="Land M."/>
            <person name="Hauser L."/>
            <person name="Jeffries C.D."/>
            <person name="Han J."/>
            <person name="Pitluck S."/>
            <person name="Nolan M."/>
            <person name="Chen A."/>
            <person name="Huntemann M."/>
            <person name="Mavromatis K."/>
            <person name="Mikhailova N."/>
            <person name="Liolios K."/>
            <person name="Woyke T."/>
            <person name="Lynd L.R."/>
        </authorList>
    </citation>
    <scope>NUCLEOTIDE SEQUENCE [LARGE SCALE GENOMIC DNA]</scope>
    <source>
        <strain evidence="2">DSM 19732 / NBRC 101661 / EBR45</strain>
    </source>
</reference>